<comment type="subcellular location">
    <subcellularLocation>
        <location evidence="1 7">Secreted</location>
    </subcellularLocation>
</comment>
<evidence type="ECO:0000256" key="5">
    <source>
        <dbReference type="ARBA" id="ARBA00022815"/>
    </source>
</evidence>
<keyword evidence="6" id="KW-0873">Pyrrolidone carboxylic acid</keyword>
<proteinExistence type="inferred from homology"/>
<sequence length="104" mass="11901">MHQTVEINIVKSRRTVCRATDQGRMCVKRALWWMVVCVVVLQVSSQHWSHGLNPGGKRAALQETVEEMPRTSGYVCDYVDVSPRNKLYRLKDLLTSVAEREIGQ</sequence>
<evidence type="ECO:0000256" key="4">
    <source>
        <dbReference type="ARBA" id="ARBA00022702"/>
    </source>
</evidence>
<keyword evidence="3" id="KW-0964">Secreted</keyword>
<comment type="function">
    <text evidence="7">Stimulates the secretion of gonadotropins.</text>
</comment>
<dbReference type="OrthoDB" id="8716567at2759"/>
<keyword evidence="5 7" id="KW-0027">Amidation</keyword>
<reference evidence="8" key="1">
    <citation type="journal article" date="2016" name="Nat. Commun.">
        <title>The channel catfish genome sequence provides insights into the evolution of scale formation in teleosts.</title>
        <authorList>
            <person name="Liu Z."/>
            <person name="Liu S."/>
            <person name="Yao J."/>
            <person name="Bao L."/>
            <person name="Zhang J."/>
            <person name="Li Y."/>
            <person name="Jiang C."/>
            <person name="Sun L."/>
            <person name="Wang R."/>
            <person name="Zhang Y."/>
            <person name="Zhou T."/>
            <person name="Zeng Q."/>
            <person name="Fu Q."/>
            <person name="Gao S."/>
            <person name="Li N."/>
            <person name="Koren S."/>
            <person name="Jiang Y."/>
            <person name="Zimin A."/>
            <person name="Xu P."/>
            <person name="Phillippy A.M."/>
            <person name="Geng X."/>
            <person name="Song L."/>
            <person name="Sun F."/>
            <person name="Li C."/>
            <person name="Wang X."/>
            <person name="Chen A."/>
            <person name="Jin Y."/>
            <person name="Yuan Z."/>
            <person name="Yang Y."/>
            <person name="Tan S."/>
            <person name="Peatman E."/>
            <person name="Lu J."/>
            <person name="Qin Z."/>
            <person name="Dunham R."/>
            <person name="Li Z."/>
            <person name="Sonstegard T."/>
            <person name="Feng J."/>
            <person name="Danzmann R.G."/>
            <person name="Schroeder S."/>
            <person name="Scheffler B."/>
            <person name="Duke M.V."/>
            <person name="Ballard L."/>
            <person name="Kucuktas H."/>
            <person name="Kaltenboeck L."/>
            <person name="Liu H."/>
            <person name="Armbruster J."/>
            <person name="Xie Y."/>
            <person name="Kirby M.L."/>
            <person name="Tian Y."/>
            <person name="Flanagan M.E."/>
            <person name="Mu W."/>
            <person name="Waldbieser G.C."/>
        </authorList>
    </citation>
    <scope>NUCLEOTIDE SEQUENCE [LARGE SCALE GENOMIC DNA]</scope>
    <source>
        <strain evidence="8">SDA103</strain>
    </source>
</reference>
<dbReference type="GO" id="GO:0005179">
    <property type="term" value="F:hormone activity"/>
    <property type="evidence" value="ECO:0007669"/>
    <property type="project" value="UniProtKB-KW"/>
</dbReference>
<dbReference type="AlphaFoldDB" id="A0A2D0R1G2"/>
<dbReference type="Proteomes" id="UP000221080">
    <property type="component" value="Chromosome 5"/>
</dbReference>
<dbReference type="InterPro" id="IPR002012">
    <property type="entry name" value="GnRH"/>
</dbReference>
<evidence type="ECO:0000256" key="1">
    <source>
        <dbReference type="ARBA" id="ARBA00004613"/>
    </source>
</evidence>
<keyword evidence="4 7" id="KW-0372">Hormone</keyword>
<reference evidence="9" key="2">
    <citation type="submission" date="2025-08" db="UniProtKB">
        <authorList>
            <consortium name="RefSeq"/>
        </authorList>
    </citation>
    <scope>IDENTIFICATION</scope>
    <source>
        <tissue evidence="9">Blood</tissue>
    </source>
</reference>
<evidence type="ECO:0000313" key="9">
    <source>
        <dbReference type="RefSeq" id="XP_017323861.3"/>
    </source>
</evidence>
<protein>
    <recommendedName>
        <fullName evidence="7">Progonadoliberin</fullName>
    </recommendedName>
    <component>
        <recommendedName>
            <fullName evidence="7">Gonadoliberin</fullName>
        </recommendedName>
        <alternativeName>
            <fullName evidence="7">Gonadotropin-releasing hormone</fullName>
            <shortName evidence="7">GnRH</shortName>
        </alternativeName>
        <alternativeName>
            <fullName evidence="7">Luliberin</fullName>
        </alternativeName>
        <alternativeName>
            <fullName evidence="7">Luteinizing hormone-releasing hormone</fullName>
            <shortName evidence="7">LH-RH</shortName>
        </alternativeName>
    </component>
    <component>
        <recommendedName>
            <fullName evidence="7">GnRH-associated peptide</fullName>
        </recommendedName>
        <alternativeName>
            <fullName evidence="7">GnRH-associated peptide</fullName>
        </alternativeName>
    </component>
</protein>
<evidence type="ECO:0000256" key="6">
    <source>
        <dbReference type="ARBA" id="ARBA00023283"/>
    </source>
</evidence>
<dbReference type="PROSITE" id="PS00473">
    <property type="entry name" value="GNRH"/>
    <property type="match status" value="1"/>
</dbReference>
<dbReference type="STRING" id="7998.ENSIPUP00000017288"/>
<keyword evidence="8" id="KW-1185">Reference proteome</keyword>
<dbReference type="KEGG" id="ipu:108265734"/>
<dbReference type="GO" id="GO:0005576">
    <property type="term" value="C:extracellular region"/>
    <property type="evidence" value="ECO:0007669"/>
    <property type="project" value="UniProtKB-SubCell"/>
</dbReference>
<evidence type="ECO:0000256" key="3">
    <source>
        <dbReference type="ARBA" id="ARBA00022525"/>
    </source>
</evidence>
<accession>A0A2D0R1G2</accession>
<evidence type="ECO:0000256" key="7">
    <source>
        <dbReference type="RuleBase" id="RU000635"/>
    </source>
</evidence>
<dbReference type="GeneID" id="108265734"/>
<dbReference type="Pfam" id="PF00446">
    <property type="entry name" value="GnRH"/>
    <property type="match status" value="1"/>
</dbReference>
<evidence type="ECO:0000256" key="2">
    <source>
        <dbReference type="ARBA" id="ARBA00010968"/>
    </source>
</evidence>
<gene>
    <name evidence="9" type="primary">LOC108265734</name>
</gene>
<organism evidence="8 9">
    <name type="scientific">Ictalurus punctatus</name>
    <name type="common">Channel catfish</name>
    <name type="synonym">Silurus punctatus</name>
    <dbReference type="NCBI Taxonomy" id="7998"/>
    <lineage>
        <taxon>Eukaryota</taxon>
        <taxon>Metazoa</taxon>
        <taxon>Chordata</taxon>
        <taxon>Craniata</taxon>
        <taxon>Vertebrata</taxon>
        <taxon>Euteleostomi</taxon>
        <taxon>Actinopterygii</taxon>
        <taxon>Neopterygii</taxon>
        <taxon>Teleostei</taxon>
        <taxon>Ostariophysi</taxon>
        <taxon>Siluriformes</taxon>
        <taxon>Ictaluridae</taxon>
        <taxon>Ictalurus</taxon>
    </lineage>
</organism>
<evidence type="ECO:0000313" key="8">
    <source>
        <dbReference type="Proteomes" id="UP000221080"/>
    </source>
</evidence>
<name>A0A2D0R1G2_ICTPU</name>
<comment type="similarity">
    <text evidence="2 7">Belongs to the GnRH family.</text>
</comment>
<dbReference type="RefSeq" id="XP_017323861.3">
    <property type="nucleotide sequence ID" value="XM_017468372.3"/>
</dbReference>